<evidence type="ECO:0000313" key="6">
    <source>
        <dbReference type="Proteomes" id="UP001501337"/>
    </source>
</evidence>
<proteinExistence type="inferred from homology"/>
<dbReference type="InterPro" id="IPR001064">
    <property type="entry name" value="Beta/gamma_crystallin"/>
</dbReference>
<evidence type="ECO:0000313" key="5">
    <source>
        <dbReference type="EMBL" id="GAA3953165.1"/>
    </source>
</evidence>
<evidence type="ECO:0000256" key="3">
    <source>
        <dbReference type="SAM" id="SignalP"/>
    </source>
</evidence>
<dbReference type="PROSITE" id="PS50915">
    <property type="entry name" value="CRYSTALLIN_BETA_GAMMA"/>
    <property type="match status" value="1"/>
</dbReference>
<dbReference type="Proteomes" id="UP001501337">
    <property type="component" value="Unassembled WGS sequence"/>
</dbReference>
<dbReference type="SUPFAM" id="SSF49695">
    <property type="entry name" value="gamma-Crystallin-like"/>
    <property type="match status" value="1"/>
</dbReference>
<protein>
    <recommendedName>
        <fullName evidence="4">Beta/gamma crystallin 'Greek key' domain-containing protein</fullName>
    </recommendedName>
</protein>
<evidence type="ECO:0000256" key="1">
    <source>
        <dbReference type="ARBA" id="ARBA00009646"/>
    </source>
</evidence>
<feature type="domain" description="Beta/gamma crystallin 'Greek key'" evidence="4">
    <location>
        <begin position="260"/>
        <end position="304"/>
    </location>
</feature>
<comment type="similarity">
    <text evidence="1">Belongs to the beta/gamma-crystallin family.</text>
</comment>
<dbReference type="EMBL" id="BAABBO010000002">
    <property type="protein sequence ID" value="GAA3953165.1"/>
    <property type="molecule type" value="Genomic_DNA"/>
</dbReference>
<name>A0ABP7NSC5_9GAMM</name>
<dbReference type="RefSeq" id="WP_344803973.1">
    <property type="nucleotide sequence ID" value="NZ_BAABBO010000002.1"/>
</dbReference>
<keyword evidence="6" id="KW-1185">Reference proteome</keyword>
<keyword evidence="2" id="KW-0677">Repeat</keyword>
<dbReference type="InterPro" id="IPR011024">
    <property type="entry name" value="G_crystallin-like"/>
</dbReference>
<dbReference type="Gene3D" id="2.60.20.10">
    <property type="entry name" value="Crystallins"/>
    <property type="match status" value="1"/>
</dbReference>
<sequence length="347" mass="37564">MRNRTRRLKYTLAALGFVTLPCTAQAATLDLLVLYDNESRNHFGEPNTAIRNLVDQVNTFYQNSQIDLQVRLVGTMLHNPAGANMSEVLRNITPPVSPGSTGAIRAKRDEVGADYVAQIHRHGGCGVAWVGVHPDWAFSVTGPKCGAVTLAHEMGHNMGLTHSRRQGDTGGSRYRYGLGHGVDGLFGTIMSYPWVYGGARGVAKFSTPRISCSGVPCGVPEGQALQADAAKAINNIRDEIAGFRAAKTTPTTPTNPPGGAEARVYQHYNYSGYSLSLPEGRYNMQDLIARGMKNDDLSSVKVPSGWAVDVYQHYNFTGTRTTYTSDNAGFPRGINDTASSIVVRRNI</sequence>
<gene>
    <name evidence="5" type="ORF">GCM10022278_10100</name>
</gene>
<feature type="signal peptide" evidence="3">
    <location>
        <begin position="1"/>
        <end position="26"/>
    </location>
</feature>
<organism evidence="5 6">
    <name type="scientific">Allohahella marinimesophila</name>
    <dbReference type="NCBI Taxonomy" id="1054972"/>
    <lineage>
        <taxon>Bacteria</taxon>
        <taxon>Pseudomonadati</taxon>
        <taxon>Pseudomonadota</taxon>
        <taxon>Gammaproteobacteria</taxon>
        <taxon>Oceanospirillales</taxon>
        <taxon>Hahellaceae</taxon>
        <taxon>Allohahella</taxon>
    </lineage>
</organism>
<reference evidence="6" key="1">
    <citation type="journal article" date="2019" name="Int. J. Syst. Evol. Microbiol.">
        <title>The Global Catalogue of Microorganisms (GCM) 10K type strain sequencing project: providing services to taxonomists for standard genome sequencing and annotation.</title>
        <authorList>
            <consortium name="The Broad Institute Genomics Platform"/>
            <consortium name="The Broad Institute Genome Sequencing Center for Infectious Disease"/>
            <person name="Wu L."/>
            <person name="Ma J."/>
        </authorList>
    </citation>
    <scope>NUCLEOTIDE SEQUENCE [LARGE SCALE GENOMIC DNA]</scope>
    <source>
        <strain evidence="6">JCM 17555</strain>
    </source>
</reference>
<dbReference type="Pfam" id="PF13688">
    <property type="entry name" value="Reprolysin_5"/>
    <property type="match status" value="1"/>
</dbReference>
<evidence type="ECO:0000256" key="2">
    <source>
        <dbReference type="ARBA" id="ARBA00022737"/>
    </source>
</evidence>
<dbReference type="Gene3D" id="3.40.390.10">
    <property type="entry name" value="Collagenase (Catalytic Domain)"/>
    <property type="match status" value="1"/>
</dbReference>
<dbReference type="InterPro" id="IPR024079">
    <property type="entry name" value="MetalloPept_cat_dom_sf"/>
</dbReference>
<feature type="chain" id="PRO_5046182405" description="Beta/gamma crystallin 'Greek key' domain-containing protein" evidence="3">
    <location>
        <begin position="27"/>
        <end position="347"/>
    </location>
</feature>
<dbReference type="SUPFAM" id="SSF55486">
    <property type="entry name" value="Metalloproteases ('zincins'), catalytic domain"/>
    <property type="match status" value="1"/>
</dbReference>
<evidence type="ECO:0000259" key="4">
    <source>
        <dbReference type="PROSITE" id="PS50915"/>
    </source>
</evidence>
<keyword evidence="3" id="KW-0732">Signal</keyword>
<accession>A0ABP7NSC5</accession>
<comment type="caution">
    <text evidence="5">The sequence shown here is derived from an EMBL/GenBank/DDBJ whole genome shotgun (WGS) entry which is preliminary data.</text>
</comment>